<accession>A3ZXJ6</accession>
<evidence type="ECO:0000313" key="2">
    <source>
        <dbReference type="EMBL" id="EAQ78786.1"/>
    </source>
</evidence>
<evidence type="ECO:0000313" key="3">
    <source>
        <dbReference type="Proteomes" id="UP000004358"/>
    </source>
</evidence>
<organism evidence="2 3">
    <name type="scientific">Blastopirellula marina DSM 3645</name>
    <dbReference type="NCBI Taxonomy" id="314230"/>
    <lineage>
        <taxon>Bacteria</taxon>
        <taxon>Pseudomonadati</taxon>
        <taxon>Planctomycetota</taxon>
        <taxon>Planctomycetia</taxon>
        <taxon>Pirellulales</taxon>
        <taxon>Pirellulaceae</taxon>
        <taxon>Blastopirellula</taxon>
    </lineage>
</organism>
<dbReference type="EMBL" id="AANZ01000018">
    <property type="protein sequence ID" value="EAQ78786.1"/>
    <property type="molecule type" value="Genomic_DNA"/>
</dbReference>
<dbReference type="Proteomes" id="UP000004358">
    <property type="component" value="Unassembled WGS sequence"/>
</dbReference>
<dbReference type="HOGENOM" id="CLU_113730_1_0_0"/>
<keyword evidence="1" id="KW-0732">Signal</keyword>
<feature type="chain" id="PRO_5002664168" description="Lipoprotein" evidence="1">
    <location>
        <begin position="26"/>
        <end position="153"/>
    </location>
</feature>
<evidence type="ECO:0000256" key="1">
    <source>
        <dbReference type="SAM" id="SignalP"/>
    </source>
</evidence>
<reference evidence="2 3" key="1">
    <citation type="submission" date="2006-02" db="EMBL/GenBank/DDBJ databases">
        <authorList>
            <person name="Amann R."/>
            <person name="Ferriera S."/>
            <person name="Johnson J."/>
            <person name="Kravitz S."/>
            <person name="Halpern A."/>
            <person name="Remington K."/>
            <person name="Beeson K."/>
            <person name="Tran B."/>
            <person name="Rogers Y.-H."/>
            <person name="Friedman R."/>
            <person name="Venter J.C."/>
        </authorList>
    </citation>
    <scope>NUCLEOTIDE SEQUENCE [LARGE SCALE GENOMIC DNA]</scope>
    <source>
        <strain evidence="2 3">DSM 3645</strain>
    </source>
</reference>
<gene>
    <name evidence="2" type="ORF">DSM3645_29831</name>
</gene>
<dbReference type="PROSITE" id="PS51257">
    <property type="entry name" value="PROKAR_LIPOPROTEIN"/>
    <property type="match status" value="1"/>
</dbReference>
<sequence>MKMNMHAFCKPIQLTCAAAFLLSVAGCGPSVDPNKIPIQVQINYQGAPVHEAVVIFYGDDDRYANGLTGTDGVALMGTTAPGDGVFPGQYKVAVDKSQLIEESDPNDPTGLKIIKRKAVFHIPARYGDFTQSGLTIDVSKEGPTEILFDLVDK</sequence>
<protein>
    <recommendedName>
        <fullName evidence="4">Lipoprotein</fullName>
    </recommendedName>
</protein>
<dbReference type="AlphaFoldDB" id="A3ZXJ6"/>
<name>A3ZXJ6_9BACT</name>
<proteinExistence type="predicted"/>
<feature type="signal peptide" evidence="1">
    <location>
        <begin position="1"/>
        <end position="25"/>
    </location>
</feature>
<evidence type="ECO:0008006" key="4">
    <source>
        <dbReference type="Google" id="ProtNLM"/>
    </source>
</evidence>
<comment type="caution">
    <text evidence="2">The sequence shown here is derived from an EMBL/GenBank/DDBJ whole genome shotgun (WGS) entry which is preliminary data.</text>
</comment>